<dbReference type="InterPro" id="IPR017452">
    <property type="entry name" value="GPCR_Rhodpsn_7TM"/>
</dbReference>
<feature type="transmembrane region" description="Helical" evidence="5">
    <location>
        <begin position="6"/>
        <end position="24"/>
    </location>
</feature>
<dbReference type="PROSITE" id="PS50262">
    <property type="entry name" value="G_PROTEIN_RECEP_F1_2"/>
    <property type="match status" value="1"/>
</dbReference>
<evidence type="ECO:0000256" key="1">
    <source>
        <dbReference type="ARBA" id="ARBA00004370"/>
    </source>
</evidence>
<name>A0A226EAI3_FOLCA</name>
<evidence type="ECO:0000256" key="3">
    <source>
        <dbReference type="ARBA" id="ARBA00022989"/>
    </source>
</evidence>
<feature type="non-terminal residue" evidence="7">
    <location>
        <position position="1"/>
    </location>
</feature>
<reference evidence="7 8" key="1">
    <citation type="submission" date="2015-12" db="EMBL/GenBank/DDBJ databases">
        <title>The genome of Folsomia candida.</title>
        <authorList>
            <person name="Faddeeva A."/>
            <person name="Derks M.F."/>
            <person name="Anvar Y."/>
            <person name="Smit S."/>
            <person name="Van Straalen N."/>
            <person name="Roelofs D."/>
        </authorList>
    </citation>
    <scope>NUCLEOTIDE SEQUENCE [LARGE SCALE GENOMIC DNA]</scope>
    <source>
        <strain evidence="7 8">VU population</strain>
        <tissue evidence="7">Whole body</tissue>
    </source>
</reference>
<keyword evidence="7" id="KW-0675">Receptor</keyword>
<keyword evidence="2 5" id="KW-0812">Transmembrane</keyword>
<comment type="subcellular location">
    <subcellularLocation>
        <location evidence="1">Membrane</location>
    </subcellularLocation>
</comment>
<dbReference type="PANTHER" id="PTHR46641:SF2">
    <property type="entry name" value="FMRFAMIDE RECEPTOR"/>
    <property type="match status" value="1"/>
</dbReference>
<dbReference type="Proteomes" id="UP000198287">
    <property type="component" value="Unassembled WGS sequence"/>
</dbReference>
<dbReference type="EMBL" id="LNIX01000005">
    <property type="protein sequence ID" value="OXA54097.1"/>
    <property type="molecule type" value="Genomic_DNA"/>
</dbReference>
<feature type="transmembrane region" description="Helical" evidence="5">
    <location>
        <begin position="45"/>
        <end position="71"/>
    </location>
</feature>
<accession>A0A226EAI3</accession>
<protein>
    <submittedName>
        <fullName evidence="7">FMRFamide receptor</fullName>
    </submittedName>
</protein>
<feature type="domain" description="G-protein coupled receptors family 1 profile" evidence="6">
    <location>
        <begin position="1"/>
        <end position="101"/>
    </location>
</feature>
<gene>
    <name evidence="7" type="ORF">Fcan01_11403</name>
</gene>
<dbReference type="PANTHER" id="PTHR46641">
    <property type="entry name" value="FMRFAMIDE RECEPTOR-RELATED"/>
    <property type="match status" value="1"/>
</dbReference>
<evidence type="ECO:0000256" key="2">
    <source>
        <dbReference type="ARBA" id="ARBA00022692"/>
    </source>
</evidence>
<organism evidence="7 8">
    <name type="scientific">Folsomia candida</name>
    <name type="common">Springtail</name>
    <dbReference type="NCBI Taxonomy" id="158441"/>
    <lineage>
        <taxon>Eukaryota</taxon>
        <taxon>Metazoa</taxon>
        <taxon>Ecdysozoa</taxon>
        <taxon>Arthropoda</taxon>
        <taxon>Hexapoda</taxon>
        <taxon>Collembola</taxon>
        <taxon>Entomobryomorpha</taxon>
        <taxon>Isotomoidea</taxon>
        <taxon>Isotomidae</taxon>
        <taxon>Proisotominae</taxon>
        <taxon>Folsomia</taxon>
    </lineage>
</organism>
<sequence length="209" mass="24255">CFYLKYCRFIVPFVLLLTLNFRISKTLKEYQKIRKTLTNQETNDVSLSKIAVAIVTFSLSMNVFSIVSMVLKRINETYSSYAFVIFVILVVINSSINFIFYCAFGKVFREELIKLWKMVCPLNKKIEQKQVNNLSQYSTGSNSSRLTNEVVLEADRVMAKFGNLGVLKLPKSPKTLEVCIYYPNWEYAPGILPNFREFITSQWVGQPYR</sequence>
<evidence type="ECO:0000259" key="6">
    <source>
        <dbReference type="PROSITE" id="PS50262"/>
    </source>
</evidence>
<dbReference type="Gene3D" id="1.20.1070.10">
    <property type="entry name" value="Rhodopsin 7-helix transmembrane proteins"/>
    <property type="match status" value="1"/>
</dbReference>
<proteinExistence type="predicted"/>
<evidence type="ECO:0000256" key="5">
    <source>
        <dbReference type="SAM" id="Phobius"/>
    </source>
</evidence>
<feature type="transmembrane region" description="Helical" evidence="5">
    <location>
        <begin position="83"/>
        <end position="104"/>
    </location>
</feature>
<evidence type="ECO:0000313" key="7">
    <source>
        <dbReference type="EMBL" id="OXA54097.1"/>
    </source>
</evidence>
<comment type="caution">
    <text evidence="7">The sequence shown here is derived from an EMBL/GenBank/DDBJ whole genome shotgun (WGS) entry which is preliminary data.</text>
</comment>
<dbReference type="SUPFAM" id="SSF81321">
    <property type="entry name" value="Family A G protein-coupled receptor-like"/>
    <property type="match status" value="1"/>
</dbReference>
<dbReference type="GO" id="GO:0016020">
    <property type="term" value="C:membrane"/>
    <property type="evidence" value="ECO:0007669"/>
    <property type="project" value="UniProtKB-SubCell"/>
</dbReference>
<keyword evidence="3 5" id="KW-1133">Transmembrane helix</keyword>
<evidence type="ECO:0000256" key="4">
    <source>
        <dbReference type="ARBA" id="ARBA00023136"/>
    </source>
</evidence>
<keyword evidence="8" id="KW-1185">Reference proteome</keyword>
<dbReference type="AlphaFoldDB" id="A0A226EAI3"/>
<dbReference type="InterPro" id="IPR052954">
    <property type="entry name" value="GPCR-Ligand_Int"/>
</dbReference>
<keyword evidence="4 5" id="KW-0472">Membrane</keyword>
<evidence type="ECO:0000313" key="8">
    <source>
        <dbReference type="Proteomes" id="UP000198287"/>
    </source>
</evidence>